<organism evidence="5 6">
    <name type="scientific">Schizothecium vesticola</name>
    <dbReference type="NCBI Taxonomy" id="314040"/>
    <lineage>
        <taxon>Eukaryota</taxon>
        <taxon>Fungi</taxon>
        <taxon>Dikarya</taxon>
        <taxon>Ascomycota</taxon>
        <taxon>Pezizomycotina</taxon>
        <taxon>Sordariomycetes</taxon>
        <taxon>Sordariomycetidae</taxon>
        <taxon>Sordariales</taxon>
        <taxon>Schizotheciaceae</taxon>
        <taxon>Schizothecium</taxon>
    </lineage>
</organism>
<dbReference type="SUPFAM" id="SSF51735">
    <property type="entry name" value="NAD(P)-binding Rossmann-fold domains"/>
    <property type="match status" value="1"/>
</dbReference>
<keyword evidence="6" id="KW-1185">Reference proteome</keyword>
<sequence>MAEPSPPAQFIPRFRTDVYPFIAPSKFRGSLKDKVTIITGAVGVIGQGLAESFAVAGAKLILTYNNTPPSPALSARCLELGASSVEFIKCNVASLEGCQDLVNQTITTYNTIDVLINNAGANGLGPFDAQPPESFIFDLAVNLHGPYYLMRLCLPHLRAASAGCVLNIASRAGTVAVPYSASYCASKAALIHLTACVQSEMDAEGEGVHLYALHPGGIKSAMTVKKYSAESVQSIPGEATRERFARALEIYNDSPYLNGMVCVALATGVGRDVLRGRYVDVGQDLEDVLAQGEALKADPELNVLYTKFLGGLSNAGVPPGGTPCRRRGLSFLGFDSVCKFLCIF</sequence>
<evidence type="ECO:0000313" key="5">
    <source>
        <dbReference type="EMBL" id="KAK0750094.1"/>
    </source>
</evidence>
<dbReference type="InterPro" id="IPR036291">
    <property type="entry name" value="NAD(P)-bd_dom_sf"/>
</dbReference>
<reference evidence="5" key="1">
    <citation type="submission" date="2023-06" db="EMBL/GenBank/DDBJ databases">
        <title>Genome-scale phylogeny and comparative genomics of the fungal order Sordariales.</title>
        <authorList>
            <consortium name="Lawrence Berkeley National Laboratory"/>
            <person name="Hensen N."/>
            <person name="Bonometti L."/>
            <person name="Westerberg I."/>
            <person name="Brannstrom I.O."/>
            <person name="Guillou S."/>
            <person name="Cros-Aarteil S."/>
            <person name="Calhoun S."/>
            <person name="Haridas S."/>
            <person name="Kuo A."/>
            <person name="Mondo S."/>
            <person name="Pangilinan J."/>
            <person name="Riley R."/>
            <person name="LaButti K."/>
            <person name="Andreopoulos B."/>
            <person name="Lipzen A."/>
            <person name="Chen C."/>
            <person name="Yanf M."/>
            <person name="Daum C."/>
            <person name="Ng V."/>
            <person name="Clum A."/>
            <person name="Steindorff A."/>
            <person name="Ohm R."/>
            <person name="Martin F."/>
            <person name="Silar P."/>
            <person name="Natvig D."/>
            <person name="Lalanne C."/>
            <person name="Gautier V."/>
            <person name="Ament-velasquez S.L."/>
            <person name="Kruys A."/>
            <person name="Hutchinson M.I."/>
            <person name="Powell A.J."/>
            <person name="Barry K."/>
            <person name="Miller A.N."/>
            <person name="Grigoriev I.V."/>
            <person name="Debuchy R."/>
            <person name="Gladieux P."/>
            <person name="Thoren M.H."/>
            <person name="Johannesson H."/>
        </authorList>
    </citation>
    <scope>NUCLEOTIDE SEQUENCE</scope>
    <source>
        <strain evidence="5">SMH3187-1</strain>
    </source>
</reference>
<dbReference type="Proteomes" id="UP001172155">
    <property type="component" value="Unassembled WGS sequence"/>
</dbReference>
<dbReference type="CDD" id="cd05233">
    <property type="entry name" value="SDR_c"/>
    <property type="match status" value="1"/>
</dbReference>
<dbReference type="GO" id="GO:0005829">
    <property type="term" value="C:cytosol"/>
    <property type="evidence" value="ECO:0007669"/>
    <property type="project" value="TreeGrafter"/>
</dbReference>
<dbReference type="PANTHER" id="PTHR43391:SF14">
    <property type="entry name" value="DEHYDROGENASE_REDUCTASE SDR FAMILY PROTEIN 7-LIKE"/>
    <property type="match status" value="1"/>
</dbReference>
<comment type="caution">
    <text evidence="5">The sequence shown here is derived from an EMBL/GenBank/DDBJ whole genome shotgun (WGS) entry which is preliminary data.</text>
</comment>
<dbReference type="PRINTS" id="PR00081">
    <property type="entry name" value="GDHRDH"/>
</dbReference>
<proteinExistence type="inferred from homology"/>
<dbReference type="Gene3D" id="3.40.50.720">
    <property type="entry name" value="NAD(P)-binding Rossmann-like Domain"/>
    <property type="match status" value="1"/>
</dbReference>
<dbReference type="PROSITE" id="PS00061">
    <property type="entry name" value="ADH_SHORT"/>
    <property type="match status" value="1"/>
</dbReference>
<evidence type="ECO:0000313" key="6">
    <source>
        <dbReference type="Proteomes" id="UP001172155"/>
    </source>
</evidence>
<gene>
    <name evidence="5" type="ORF">B0T18DRAFT_366118</name>
</gene>
<accession>A0AA40F2N6</accession>
<dbReference type="InterPro" id="IPR020904">
    <property type="entry name" value="Sc_DH/Rdtase_CS"/>
</dbReference>
<protein>
    <recommendedName>
        <fullName evidence="7">NAD(P)-binding protein</fullName>
    </recommendedName>
</protein>
<name>A0AA40F2N6_9PEZI</name>
<dbReference type="PANTHER" id="PTHR43391">
    <property type="entry name" value="RETINOL DEHYDROGENASE-RELATED"/>
    <property type="match status" value="1"/>
</dbReference>
<dbReference type="PRINTS" id="PR00080">
    <property type="entry name" value="SDRFAMILY"/>
</dbReference>
<dbReference type="GO" id="GO:0016491">
    <property type="term" value="F:oxidoreductase activity"/>
    <property type="evidence" value="ECO:0007669"/>
    <property type="project" value="UniProtKB-KW"/>
</dbReference>
<evidence type="ECO:0000256" key="4">
    <source>
        <dbReference type="RuleBase" id="RU000363"/>
    </source>
</evidence>
<evidence type="ECO:0000256" key="3">
    <source>
        <dbReference type="ARBA" id="ARBA00023002"/>
    </source>
</evidence>
<dbReference type="AlphaFoldDB" id="A0AA40F2N6"/>
<evidence type="ECO:0000256" key="2">
    <source>
        <dbReference type="ARBA" id="ARBA00022857"/>
    </source>
</evidence>
<dbReference type="InterPro" id="IPR002347">
    <property type="entry name" value="SDR_fam"/>
</dbReference>
<keyword evidence="3" id="KW-0560">Oxidoreductase</keyword>
<dbReference type="Pfam" id="PF00106">
    <property type="entry name" value="adh_short"/>
    <property type="match status" value="1"/>
</dbReference>
<keyword evidence="2" id="KW-0521">NADP</keyword>
<evidence type="ECO:0000256" key="1">
    <source>
        <dbReference type="ARBA" id="ARBA00006484"/>
    </source>
</evidence>
<comment type="similarity">
    <text evidence="1 4">Belongs to the short-chain dehydrogenases/reductases (SDR) family.</text>
</comment>
<evidence type="ECO:0008006" key="7">
    <source>
        <dbReference type="Google" id="ProtNLM"/>
    </source>
</evidence>
<dbReference type="EMBL" id="JAUKUD010000003">
    <property type="protein sequence ID" value="KAK0750094.1"/>
    <property type="molecule type" value="Genomic_DNA"/>
</dbReference>